<evidence type="ECO:0000313" key="9">
    <source>
        <dbReference type="EMBL" id="SFS13675.1"/>
    </source>
</evidence>
<keyword evidence="10" id="KW-1185">Reference proteome</keyword>
<dbReference type="RefSeq" id="WP_207493635.1">
    <property type="nucleotide sequence ID" value="NZ_FOZM01000001.1"/>
</dbReference>
<dbReference type="InterPro" id="IPR036909">
    <property type="entry name" value="Cyt_c-like_dom_sf"/>
</dbReference>
<feature type="chain" id="PRO_5011734124" evidence="7">
    <location>
        <begin position="29"/>
        <end position="256"/>
    </location>
</feature>
<dbReference type="GO" id="GO:0009055">
    <property type="term" value="F:electron transfer activity"/>
    <property type="evidence" value="ECO:0007669"/>
    <property type="project" value="InterPro"/>
</dbReference>
<keyword evidence="4" id="KW-0249">Electron transport</keyword>
<dbReference type="Proteomes" id="UP000198926">
    <property type="component" value="Unassembled WGS sequence"/>
</dbReference>
<dbReference type="Gene3D" id="1.10.760.10">
    <property type="entry name" value="Cytochrome c-like domain"/>
    <property type="match status" value="2"/>
</dbReference>
<keyword evidence="7" id="KW-0732">Signal</keyword>
<sequence>MTAKMKRVSIVTLIAAAGTAAFILSAQAQESPLPDLGLPITDPDDIVAVCGGDPSAGEPHFEVSCAACHTLNSDELHGVGPNLYALYGRTAGSAPGYAYSDAMQTAGAEGLVWGRDTLRAFLLDPQSVVPGTSKSPMAGMDDEAYRTDLMTYVRLTTTPPPPAPEDVTIPDTLLAMAGDAPYGEYLSAECASCHVSGQASATGVPQIDNLTREAMILALLQYRIGARDNQTMATVARQLGDEEIAALAAYFSQQQN</sequence>
<dbReference type="GO" id="GO:0046872">
    <property type="term" value="F:metal ion binding"/>
    <property type="evidence" value="ECO:0007669"/>
    <property type="project" value="UniProtKB-KW"/>
</dbReference>
<dbReference type="AlphaFoldDB" id="A0A1I6MDA4"/>
<accession>A0A1I6MDA4</accession>
<reference evidence="9 10" key="1">
    <citation type="submission" date="2016-10" db="EMBL/GenBank/DDBJ databases">
        <authorList>
            <person name="de Groot N.N."/>
        </authorList>
    </citation>
    <scope>NUCLEOTIDE SEQUENCE [LARGE SCALE GENOMIC DNA]</scope>
    <source>
        <strain evidence="9 10">DSM 29433</strain>
    </source>
</reference>
<dbReference type="PROSITE" id="PS51007">
    <property type="entry name" value="CYTC"/>
    <property type="match status" value="1"/>
</dbReference>
<proteinExistence type="predicted"/>
<feature type="signal peptide" evidence="7">
    <location>
        <begin position="1"/>
        <end position="28"/>
    </location>
</feature>
<gene>
    <name evidence="9" type="ORF">SAMN05444714_1588</name>
</gene>
<keyword evidence="5 6" id="KW-0408">Iron</keyword>
<dbReference type="SUPFAM" id="SSF46626">
    <property type="entry name" value="Cytochrome c"/>
    <property type="match status" value="2"/>
</dbReference>
<evidence type="ECO:0000256" key="5">
    <source>
        <dbReference type="ARBA" id="ARBA00023004"/>
    </source>
</evidence>
<evidence type="ECO:0000313" key="10">
    <source>
        <dbReference type="Proteomes" id="UP000198926"/>
    </source>
</evidence>
<dbReference type="PANTHER" id="PTHR11961">
    <property type="entry name" value="CYTOCHROME C"/>
    <property type="match status" value="1"/>
</dbReference>
<dbReference type="STRING" id="1123755.SAMN05444714_1588"/>
<keyword evidence="1" id="KW-0813">Transport</keyword>
<evidence type="ECO:0000256" key="1">
    <source>
        <dbReference type="ARBA" id="ARBA00022448"/>
    </source>
</evidence>
<evidence type="ECO:0000256" key="3">
    <source>
        <dbReference type="ARBA" id="ARBA00022723"/>
    </source>
</evidence>
<protein>
    <submittedName>
        <fullName evidence="9">Cytochrome c</fullName>
    </submittedName>
</protein>
<dbReference type="InterPro" id="IPR009056">
    <property type="entry name" value="Cyt_c-like_dom"/>
</dbReference>
<dbReference type="GO" id="GO:0020037">
    <property type="term" value="F:heme binding"/>
    <property type="evidence" value="ECO:0007669"/>
    <property type="project" value="InterPro"/>
</dbReference>
<organism evidence="9 10">
    <name type="scientific">Yoonia litorea</name>
    <dbReference type="NCBI Taxonomy" id="1123755"/>
    <lineage>
        <taxon>Bacteria</taxon>
        <taxon>Pseudomonadati</taxon>
        <taxon>Pseudomonadota</taxon>
        <taxon>Alphaproteobacteria</taxon>
        <taxon>Rhodobacterales</taxon>
        <taxon>Paracoccaceae</taxon>
        <taxon>Yoonia</taxon>
    </lineage>
</organism>
<evidence type="ECO:0000256" key="6">
    <source>
        <dbReference type="PROSITE-ProRule" id="PRU00433"/>
    </source>
</evidence>
<dbReference type="PRINTS" id="PR00604">
    <property type="entry name" value="CYTCHRMECIAB"/>
</dbReference>
<evidence type="ECO:0000256" key="2">
    <source>
        <dbReference type="ARBA" id="ARBA00022617"/>
    </source>
</evidence>
<keyword evidence="2 6" id="KW-0349">Heme</keyword>
<feature type="domain" description="Cytochrome c" evidence="8">
    <location>
        <begin position="52"/>
        <end position="255"/>
    </location>
</feature>
<keyword evidence="3 6" id="KW-0479">Metal-binding</keyword>
<evidence type="ECO:0000256" key="7">
    <source>
        <dbReference type="SAM" id="SignalP"/>
    </source>
</evidence>
<dbReference type="Pfam" id="PF00034">
    <property type="entry name" value="Cytochrom_C"/>
    <property type="match status" value="1"/>
</dbReference>
<evidence type="ECO:0000259" key="8">
    <source>
        <dbReference type="PROSITE" id="PS51007"/>
    </source>
</evidence>
<name>A0A1I6MDA4_9RHOB</name>
<evidence type="ECO:0000256" key="4">
    <source>
        <dbReference type="ARBA" id="ARBA00022982"/>
    </source>
</evidence>
<dbReference type="InterPro" id="IPR002327">
    <property type="entry name" value="Cyt_c_1A/1B"/>
</dbReference>
<dbReference type="EMBL" id="FOZM01000001">
    <property type="protein sequence ID" value="SFS13675.1"/>
    <property type="molecule type" value="Genomic_DNA"/>
</dbReference>